<dbReference type="KEGG" id="salh:HMF8227_01505"/>
<dbReference type="SMART" id="SM00267">
    <property type="entry name" value="GGDEF"/>
    <property type="match status" value="1"/>
</dbReference>
<dbReference type="PANTHER" id="PTHR46663:SF2">
    <property type="entry name" value="GGDEF DOMAIN-CONTAINING PROTEIN"/>
    <property type="match status" value="1"/>
</dbReference>
<dbReference type="SUPFAM" id="SSF55785">
    <property type="entry name" value="PYP-like sensor domain (PAS domain)"/>
    <property type="match status" value="1"/>
</dbReference>
<dbReference type="Gene3D" id="3.30.450.20">
    <property type="entry name" value="PAS domain"/>
    <property type="match status" value="1"/>
</dbReference>
<dbReference type="InterPro" id="IPR000014">
    <property type="entry name" value="PAS"/>
</dbReference>
<dbReference type="GO" id="GO:0003824">
    <property type="term" value="F:catalytic activity"/>
    <property type="evidence" value="ECO:0007669"/>
    <property type="project" value="UniProtKB-ARBA"/>
</dbReference>
<dbReference type="PROSITE" id="PS50112">
    <property type="entry name" value="PAS"/>
    <property type="match status" value="1"/>
</dbReference>
<dbReference type="Pfam" id="PF08447">
    <property type="entry name" value="PAS_3"/>
    <property type="match status" value="1"/>
</dbReference>
<keyword evidence="6" id="KW-1185">Reference proteome</keyword>
<dbReference type="RefSeq" id="WP_109339590.1">
    <property type="nucleotide sequence ID" value="NZ_CP029347.1"/>
</dbReference>
<dbReference type="NCBIfam" id="TIGR00229">
    <property type="entry name" value="sensory_box"/>
    <property type="match status" value="1"/>
</dbReference>
<evidence type="ECO:0000256" key="1">
    <source>
        <dbReference type="ARBA" id="ARBA00001946"/>
    </source>
</evidence>
<evidence type="ECO:0000313" key="6">
    <source>
        <dbReference type="Proteomes" id="UP000245728"/>
    </source>
</evidence>
<comment type="cofactor">
    <cofactor evidence="1">
        <name>Mg(2+)</name>
        <dbReference type="ChEBI" id="CHEBI:18420"/>
    </cofactor>
</comment>
<dbReference type="EMBL" id="CP029347">
    <property type="protein sequence ID" value="AWL11980.1"/>
    <property type="molecule type" value="Genomic_DNA"/>
</dbReference>
<name>A0A2S2E406_9ALTE</name>
<dbReference type="InterPro" id="IPR013655">
    <property type="entry name" value="PAS_fold_3"/>
</dbReference>
<keyword evidence="2" id="KW-0175">Coiled coil</keyword>
<gene>
    <name evidence="5" type="ORF">HMF8227_01505</name>
</gene>
<dbReference type="Pfam" id="PF00990">
    <property type="entry name" value="GGDEF"/>
    <property type="match status" value="1"/>
</dbReference>
<dbReference type="PANTHER" id="PTHR46663">
    <property type="entry name" value="DIGUANYLATE CYCLASE DGCT-RELATED"/>
    <property type="match status" value="1"/>
</dbReference>
<dbReference type="InterPro" id="IPR043128">
    <property type="entry name" value="Rev_trsase/Diguanyl_cyclase"/>
</dbReference>
<dbReference type="SUPFAM" id="SSF55073">
    <property type="entry name" value="Nucleotide cyclase"/>
    <property type="match status" value="1"/>
</dbReference>
<dbReference type="CDD" id="cd01949">
    <property type="entry name" value="GGDEF"/>
    <property type="match status" value="1"/>
</dbReference>
<feature type="domain" description="PAS" evidence="3">
    <location>
        <begin position="78"/>
        <end position="127"/>
    </location>
</feature>
<evidence type="ECO:0000259" key="3">
    <source>
        <dbReference type="PROSITE" id="PS50112"/>
    </source>
</evidence>
<dbReference type="InterPro" id="IPR029787">
    <property type="entry name" value="Nucleotide_cyclase"/>
</dbReference>
<dbReference type="Gene3D" id="3.30.70.270">
    <property type="match status" value="1"/>
</dbReference>
<dbReference type="CDD" id="cd00130">
    <property type="entry name" value="PAS"/>
    <property type="match status" value="1"/>
</dbReference>
<dbReference type="AlphaFoldDB" id="A0A2S2E406"/>
<evidence type="ECO:0000256" key="2">
    <source>
        <dbReference type="SAM" id="Coils"/>
    </source>
</evidence>
<protein>
    <recommendedName>
        <fullName evidence="7">Diguanylate cyclase</fullName>
    </recommendedName>
</protein>
<feature type="coiled-coil region" evidence="2">
    <location>
        <begin position="16"/>
        <end position="50"/>
    </location>
</feature>
<evidence type="ECO:0008006" key="7">
    <source>
        <dbReference type="Google" id="ProtNLM"/>
    </source>
</evidence>
<dbReference type="InterPro" id="IPR052163">
    <property type="entry name" value="DGC-Regulatory_Protein"/>
</dbReference>
<dbReference type="FunFam" id="3.30.70.270:FF:000001">
    <property type="entry name" value="Diguanylate cyclase domain protein"/>
    <property type="match status" value="1"/>
</dbReference>
<feature type="domain" description="GGDEF" evidence="4">
    <location>
        <begin position="213"/>
        <end position="347"/>
    </location>
</feature>
<dbReference type="InterPro" id="IPR035965">
    <property type="entry name" value="PAS-like_dom_sf"/>
</dbReference>
<evidence type="ECO:0000259" key="4">
    <source>
        <dbReference type="PROSITE" id="PS50887"/>
    </source>
</evidence>
<reference evidence="5 6" key="1">
    <citation type="submission" date="2018-05" db="EMBL/GenBank/DDBJ databases">
        <title>Salinimonas sp. HMF8227 Genome sequencing and assembly.</title>
        <authorList>
            <person name="Kang H."/>
            <person name="Kang J."/>
            <person name="Cha I."/>
            <person name="Kim H."/>
            <person name="Joh K."/>
        </authorList>
    </citation>
    <scope>NUCLEOTIDE SEQUENCE [LARGE SCALE GENOMIC DNA]</scope>
    <source>
        <strain evidence="5 6">HMF8227</strain>
    </source>
</reference>
<proteinExistence type="predicted"/>
<dbReference type="PROSITE" id="PS50887">
    <property type="entry name" value="GGDEF"/>
    <property type="match status" value="1"/>
</dbReference>
<dbReference type="InterPro" id="IPR000160">
    <property type="entry name" value="GGDEF_dom"/>
</dbReference>
<dbReference type="NCBIfam" id="TIGR00254">
    <property type="entry name" value="GGDEF"/>
    <property type="match status" value="1"/>
</dbReference>
<organism evidence="5 6">
    <name type="scientific">Saliniradius amylolyticus</name>
    <dbReference type="NCBI Taxonomy" id="2183582"/>
    <lineage>
        <taxon>Bacteria</taxon>
        <taxon>Pseudomonadati</taxon>
        <taxon>Pseudomonadota</taxon>
        <taxon>Gammaproteobacteria</taxon>
        <taxon>Alteromonadales</taxon>
        <taxon>Alteromonadaceae</taxon>
        <taxon>Saliniradius</taxon>
    </lineage>
</organism>
<accession>A0A2S2E406</accession>
<dbReference type="OrthoDB" id="766410at2"/>
<dbReference type="SMART" id="SM00091">
    <property type="entry name" value="PAS"/>
    <property type="match status" value="1"/>
</dbReference>
<dbReference type="Proteomes" id="UP000245728">
    <property type="component" value="Chromosome"/>
</dbReference>
<evidence type="ECO:0000313" key="5">
    <source>
        <dbReference type="EMBL" id="AWL11980.1"/>
    </source>
</evidence>
<sequence length="348" mass="40088">MNKLPEDEFAQELEELRSKSQHLFKLESRLEELEKRCSEYKDSSDKLREEVGIYQKLLDEWDWFFQHSSEMLCIATKQGYFRRVNPAFVKALGYSEKELLSRPIIDFVHPDDREKTQKEYEKLINGNQDAVDFRNRYRHADGSWHHIAWVCPSLTPGVNNLYAIARDITEQLKHDEQILYKAMHDPLTGLYNRAAFSEMLDRAMARADRHNEGVVALYLVDLNRFKEINDTYGHSVGDEVLTQVAQRFANVNRKSESVFRLGGDEFAFLLEDIAPVEVKPLAQRIVKSIESPIALSDGAFSLTVGCSIGVSFYPNSATEVKKLIDQADAAMYRVKRASKNGFEIFHQP</sequence>